<dbReference type="Gene3D" id="2.50.20.10">
    <property type="entry name" value="Lipoprotein localisation LolA/LolB/LppX"/>
    <property type="match status" value="1"/>
</dbReference>
<dbReference type="InterPro" id="IPR029046">
    <property type="entry name" value="LolA/LolB/LppX"/>
</dbReference>
<evidence type="ECO:0000313" key="12">
    <source>
        <dbReference type="Proteomes" id="UP000718593"/>
    </source>
</evidence>
<dbReference type="PANTHER" id="PTHR35869">
    <property type="entry name" value="OUTER-MEMBRANE LIPOPROTEIN CARRIER PROTEIN"/>
    <property type="match status" value="1"/>
</dbReference>
<feature type="signal peptide" evidence="10">
    <location>
        <begin position="1"/>
        <end position="21"/>
    </location>
</feature>
<evidence type="ECO:0000256" key="3">
    <source>
        <dbReference type="ARBA" id="ARBA00011245"/>
    </source>
</evidence>
<dbReference type="PANTHER" id="PTHR35869:SF1">
    <property type="entry name" value="OUTER-MEMBRANE LIPOPROTEIN CARRIER PROTEIN"/>
    <property type="match status" value="1"/>
</dbReference>
<keyword evidence="6 10" id="KW-0732">Signal</keyword>
<evidence type="ECO:0000256" key="9">
    <source>
        <dbReference type="ARBA" id="ARBA00023186"/>
    </source>
</evidence>
<dbReference type="HAMAP" id="MF_00240">
    <property type="entry name" value="LolA"/>
    <property type="match status" value="1"/>
</dbReference>
<dbReference type="InterPro" id="IPR004564">
    <property type="entry name" value="OM_lipoprot_carrier_LolA-like"/>
</dbReference>
<dbReference type="AlphaFoldDB" id="A0A930FZE5"/>
<comment type="caution">
    <text evidence="11">The sequence shown here is derived from an EMBL/GenBank/DDBJ whole genome shotgun (WGS) entry which is preliminary data.</text>
</comment>
<organism evidence="11 12">
    <name type="scientific">Dechloromonas agitata</name>
    <dbReference type="NCBI Taxonomy" id="73030"/>
    <lineage>
        <taxon>Bacteria</taxon>
        <taxon>Pseudomonadati</taxon>
        <taxon>Pseudomonadota</taxon>
        <taxon>Betaproteobacteria</taxon>
        <taxon>Rhodocyclales</taxon>
        <taxon>Azonexaceae</taxon>
        <taxon>Dechloromonas</taxon>
    </lineage>
</organism>
<dbReference type="Proteomes" id="UP000718593">
    <property type="component" value="Unassembled WGS sequence"/>
</dbReference>
<proteinExistence type="inferred from homology"/>
<reference evidence="11" key="1">
    <citation type="submission" date="2020-04" db="EMBL/GenBank/DDBJ databases">
        <title>Deep metagenomics examines the oral microbiome during advanced dental caries in children, revealing novel taxa and co-occurrences with host molecules.</title>
        <authorList>
            <person name="Baker J.L."/>
            <person name="Morton J.T."/>
            <person name="Dinis M."/>
            <person name="Alvarez R."/>
            <person name="Tran N.C."/>
            <person name="Knight R."/>
            <person name="Edlund A."/>
        </authorList>
    </citation>
    <scope>NUCLEOTIDE SEQUENCE</scope>
    <source>
        <strain evidence="11">JCVI_32_bin.24</strain>
    </source>
</reference>
<dbReference type="GO" id="GO:0042597">
    <property type="term" value="C:periplasmic space"/>
    <property type="evidence" value="ECO:0007669"/>
    <property type="project" value="UniProtKB-SubCell"/>
</dbReference>
<keyword evidence="11" id="KW-0449">Lipoprotein</keyword>
<comment type="similarity">
    <text evidence="2 10">Belongs to the LolA family.</text>
</comment>
<feature type="chain" id="PRO_5038181624" description="Outer-membrane lipoprotein carrier protein" evidence="10">
    <location>
        <begin position="22"/>
        <end position="207"/>
    </location>
</feature>
<evidence type="ECO:0000256" key="5">
    <source>
        <dbReference type="ARBA" id="ARBA00022448"/>
    </source>
</evidence>
<evidence type="ECO:0000256" key="7">
    <source>
        <dbReference type="ARBA" id="ARBA00022764"/>
    </source>
</evidence>
<evidence type="ECO:0000256" key="6">
    <source>
        <dbReference type="ARBA" id="ARBA00022729"/>
    </source>
</evidence>
<dbReference type="Pfam" id="PF03548">
    <property type="entry name" value="LolA"/>
    <property type="match status" value="1"/>
</dbReference>
<evidence type="ECO:0000256" key="1">
    <source>
        <dbReference type="ARBA" id="ARBA00004418"/>
    </source>
</evidence>
<dbReference type="GO" id="GO:0042953">
    <property type="term" value="P:lipoprotein transport"/>
    <property type="evidence" value="ECO:0007669"/>
    <property type="project" value="InterPro"/>
</dbReference>
<dbReference type="SUPFAM" id="SSF89392">
    <property type="entry name" value="Prokaryotic lipoproteins and lipoprotein localization factors"/>
    <property type="match status" value="1"/>
</dbReference>
<evidence type="ECO:0000313" key="11">
    <source>
        <dbReference type="EMBL" id="MBF1165061.1"/>
    </source>
</evidence>
<keyword evidence="5 10" id="KW-0813">Transport</keyword>
<dbReference type="GO" id="GO:0044874">
    <property type="term" value="P:lipoprotein localization to outer membrane"/>
    <property type="evidence" value="ECO:0007669"/>
    <property type="project" value="UniProtKB-UniRule"/>
</dbReference>
<sequence precursor="true">MKKTLSQFASLLVLALLPALAQAGAIDQLHDFLKNTRSFKADFSQALLAKNGRKPQQSSGTVAVARPGKLRWEIAKPYPQLVVGDGERFWIHDPELQQVTVRKADKALGASPAALLSGSNDLERNFNLREAGEADGLAWVEATPKTGDSGFERVRLGFAGADLQAMELFDSFGQTTLVRFSRIERNPNLPAATFKFTPPAGADVIGE</sequence>
<evidence type="ECO:0000256" key="4">
    <source>
        <dbReference type="ARBA" id="ARBA00014035"/>
    </source>
</evidence>
<comment type="subunit">
    <text evidence="3 10">Monomer.</text>
</comment>
<comment type="function">
    <text evidence="10">Participates in the translocation of lipoproteins from the inner membrane to the outer membrane. Only forms a complex with a lipoprotein if the residue after the N-terminal Cys is not an aspartate (The Asp acts as a targeting signal to indicate that the lipoprotein should stay in the inner membrane).</text>
</comment>
<protein>
    <recommendedName>
        <fullName evidence="4 10">Outer-membrane lipoprotein carrier protein</fullName>
    </recommendedName>
</protein>
<keyword evidence="7 10" id="KW-0574">Periplasm</keyword>
<dbReference type="InterPro" id="IPR018323">
    <property type="entry name" value="OM_lipoprot_carrier_LolA_Pbac"/>
</dbReference>
<comment type="subcellular location">
    <subcellularLocation>
        <location evidence="1 10">Periplasm</location>
    </subcellularLocation>
</comment>
<keyword evidence="9 10" id="KW-0143">Chaperone</keyword>
<accession>A0A930FZE5</accession>
<evidence type="ECO:0000256" key="8">
    <source>
        <dbReference type="ARBA" id="ARBA00022927"/>
    </source>
</evidence>
<evidence type="ECO:0000256" key="2">
    <source>
        <dbReference type="ARBA" id="ARBA00007615"/>
    </source>
</evidence>
<dbReference type="NCBIfam" id="TIGR00547">
    <property type="entry name" value="lolA"/>
    <property type="match status" value="1"/>
</dbReference>
<evidence type="ECO:0000256" key="10">
    <source>
        <dbReference type="HAMAP-Rule" id="MF_00240"/>
    </source>
</evidence>
<dbReference type="CDD" id="cd16325">
    <property type="entry name" value="LolA"/>
    <property type="match status" value="1"/>
</dbReference>
<keyword evidence="8 10" id="KW-0653">Protein transport</keyword>
<name>A0A930FZE5_9RHOO</name>
<gene>
    <name evidence="10 11" type="primary">lolA</name>
    <name evidence="11" type="ORF">HXL68_08465</name>
</gene>
<dbReference type="EMBL" id="JABZMI010000145">
    <property type="protein sequence ID" value="MBF1165061.1"/>
    <property type="molecule type" value="Genomic_DNA"/>
</dbReference>